<keyword evidence="2" id="KW-1185">Reference proteome</keyword>
<accession>A0ACC3S3P5</accession>
<proteinExistence type="predicted"/>
<evidence type="ECO:0000313" key="2">
    <source>
        <dbReference type="Proteomes" id="UP001320706"/>
    </source>
</evidence>
<protein>
    <submittedName>
        <fullName evidence="1">Uncharacterized protein</fullName>
    </submittedName>
</protein>
<sequence length="419" mass="44288">MYYCTPRVLVAADQGGLRPLESCQDDPEITMSHDPYTNPSASTYECPNPPPSSLTQSFHASLPHFEPTRLVPLPAIAQSLGLGAVFLKSETSRLSLPSFKILGASWGTFRALCERFGLPPGESSLEDLKAALGRVEGGNGVGVGTGTEGGKLVLAAATDGNHGRAVAYMARLLGLRGRIFVPRNMHPATFALIESEGATVVRTEGDYDFAVSKAVEFAKRSEEQGEGDAVLVQDNAWEGYEVVPGWIVEGYSTMLQEIDAQLAPLKPDIVITPVGVGSLAQAVVSHYKQQGRKTAVVTVEPQSAACLRASLVAGRLTTIETSTTIMAGMECGSVSTIAWPVLRDGVDVAVSVSDLQAHLAVEELEANGVEAGPCGAASLAALRRLSSVGNADLVLDENAVVVLLCTEGRKEYTVPRIER</sequence>
<evidence type="ECO:0000313" key="1">
    <source>
        <dbReference type="EMBL" id="KAK8192665.1"/>
    </source>
</evidence>
<dbReference type="EMBL" id="JAMKPW020000044">
    <property type="protein sequence ID" value="KAK8192665.1"/>
    <property type="molecule type" value="Genomic_DNA"/>
</dbReference>
<reference evidence="1" key="1">
    <citation type="submission" date="2024-02" db="EMBL/GenBank/DDBJ databases">
        <title>Metagenome Assembled Genome of Zalaria obscura JY119.</title>
        <authorList>
            <person name="Vighnesh L."/>
            <person name="Jagadeeshwari U."/>
            <person name="Venkata Ramana C."/>
            <person name="Sasikala C."/>
        </authorList>
    </citation>
    <scope>NUCLEOTIDE SEQUENCE</scope>
    <source>
        <strain evidence="1">JY119</strain>
    </source>
</reference>
<comment type="caution">
    <text evidence="1">The sequence shown here is derived from an EMBL/GenBank/DDBJ whole genome shotgun (WGS) entry which is preliminary data.</text>
</comment>
<name>A0ACC3S3P5_9PEZI</name>
<dbReference type="Proteomes" id="UP001320706">
    <property type="component" value="Unassembled WGS sequence"/>
</dbReference>
<gene>
    <name evidence="1" type="ORF">M8818_007837</name>
</gene>
<organism evidence="1 2">
    <name type="scientific">Zalaria obscura</name>
    <dbReference type="NCBI Taxonomy" id="2024903"/>
    <lineage>
        <taxon>Eukaryota</taxon>
        <taxon>Fungi</taxon>
        <taxon>Dikarya</taxon>
        <taxon>Ascomycota</taxon>
        <taxon>Pezizomycotina</taxon>
        <taxon>Dothideomycetes</taxon>
        <taxon>Dothideomycetidae</taxon>
        <taxon>Dothideales</taxon>
        <taxon>Zalariaceae</taxon>
        <taxon>Zalaria</taxon>
    </lineage>
</organism>